<dbReference type="OrthoDB" id="9812933at2"/>
<reference evidence="1" key="1">
    <citation type="journal article" date="2014" name="Int. J. Syst. Evol. Microbiol.">
        <title>Complete genome sequence of Corynebacterium casei LMG S-19264T (=DSM 44701T), isolated from a smear-ripened cheese.</title>
        <authorList>
            <consortium name="US DOE Joint Genome Institute (JGI-PGF)"/>
            <person name="Walter F."/>
            <person name="Albersmeier A."/>
            <person name="Kalinowski J."/>
            <person name="Ruckert C."/>
        </authorList>
    </citation>
    <scope>NUCLEOTIDE SEQUENCE</scope>
    <source>
        <strain evidence="1">CGMCC 1.12426</strain>
    </source>
</reference>
<evidence type="ECO:0000313" key="2">
    <source>
        <dbReference type="Proteomes" id="UP000605148"/>
    </source>
</evidence>
<organism evidence="1 2">
    <name type="scientific">Roseibium aquae</name>
    <dbReference type="NCBI Taxonomy" id="1323746"/>
    <lineage>
        <taxon>Bacteria</taxon>
        <taxon>Pseudomonadati</taxon>
        <taxon>Pseudomonadota</taxon>
        <taxon>Alphaproteobacteria</taxon>
        <taxon>Hyphomicrobiales</taxon>
        <taxon>Stappiaceae</taxon>
        <taxon>Roseibium</taxon>
    </lineage>
</organism>
<dbReference type="Proteomes" id="UP000605148">
    <property type="component" value="Unassembled WGS sequence"/>
</dbReference>
<keyword evidence="2" id="KW-1185">Reference proteome</keyword>
<reference evidence="1" key="2">
    <citation type="submission" date="2020-09" db="EMBL/GenBank/DDBJ databases">
        <authorList>
            <person name="Sun Q."/>
            <person name="Zhou Y."/>
        </authorList>
    </citation>
    <scope>NUCLEOTIDE SEQUENCE</scope>
    <source>
        <strain evidence="1">CGMCC 1.12426</strain>
    </source>
</reference>
<comment type="caution">
    <text evidence="1">The sequence shown here is derived from an EMBL/GenBank/DDBJ whole genome shotgun (WGS) entry which is preliminary data.</text>
</comment>
<protein>
    <submittedName>
        <fullName evidence="1">Chemotaxis protein</fullName>
    </submittedName>
</protein>
<accession>A0A916TNK1</accession>
<evidence type="ECO:0000313" key="1">
    <source>
        <dbReference type="EMBL" id="GGB60062.1"/>
    </source>
</evidence>
<dbReference type="EMBL" id="BMFA01000013">
    <property type="protein sequence ID" value="GGB60062.1"/>
    <property type="molecule type" value="Genomic_DNA"/>
</dbReference>
<sequence>MIPSLVWLGRPLERLSLLLVMLIWLAGAVIGQVAAQQMPEHQPFEMIRTLQTLQSQVAEGNSQAHSAQRALLIQMDGAFMDARPEVWQEPRNARAAVIHLLSGGHPDVMRQLLRYDPAPAVDPRLMLAALAYVEGRGSDLNDLLVDVDPMELPPSLGGHIALVKATGLIQSEPREALTYLGQARLLMPGSLIEEAALRREIFVAGTVGEVERFQSLSLRYLRRYRNSMFASDFRRRFAIAIDALGFAENLERFSLLEGLLAEFDQDTRRALYLRLARTAVLGGHLDISREATERADPITVEGSLAEMTLRLYQAASIIDPERMTERRDILWSIDPRRLNREDRELADAVMELTNRIRHFPDPPANVIGEFSVPETLPAPEDPSWELTSMRRAQDLLDRTAELLKRVEG</sequence>
<proteinExistence type="predicted"/>
<dbReference type="RefSeq" id="WP_150497455.1">
    <property type="nucleotide sequence ID" value="NZ_BMFA01000013.1"/>
</dbReference>
<name>A0A916TNK1_9HYPH</name>
<dbReference type="AlphaFoldDB" id="A0A916TNK1"/>
<gene>
    <name evidence="1" type="primary">motC</name>
    <name evidence="1" type="ORF">GCM10011316_35100</name>
</gene>